<dbReference type="GO" id="GO:0016020">
    <property type="term" value="C:membrane"/>
    <property type="evidence" value="ECO:0007669"/>
    <property type="project" value="UniProtKB-SubCell"/>
</dbReference>
<dbReference type="InterPro" id="IPR011701">
    <property type="entry name" value="MFS"/>
</dbReference>
<evidence type="ECO:0000256" key="1">
    <source>
        <dbReference type="ARBA" id="ARBA00004141"/>
    </source>
</evidence>
<feature type="transmembrane region" description="Helical" evidence="4">
    <location>
        <begin position="301"/>
        <end position="320"/>
    </location>
</feature>
<feature type="transmembrane region" description="Helical" evidence="4">
    <location>
        <begin position="190"/>
        <end position="210"/>
    </location>
</feature>
<feature type="transmembrane region" description="Helical" evidence="4">
    <location>
        <begin position="393"/>
        <end position="414"/>
    </location>
</feature>
<dbReference type="GO" id="GO:0022857">
    <property type="term" value="F:transmembrane transporter activity"/>
    <property type="evidence" value="ECO:0007669"/>
    <property type="project" value="InterPro"/>
</dbReference>
<name>A0AAV9GUR8_9PEZI</name>
<feature type="region of interest" description="Disordered" evidence="3">
    <location>
        <begin position="1"/>
        <end position="56"/>
    </location>
</feature>
<protein>
    <submittedName>
        <fullName evidence="6">Transporter</fullName>
    </submittedName>
</protein>
<dbReference type="Proteomes" id="UP001321760">
    <property type="component" value="Unassembled WGS sequence"/>
</dbReference>
<comment type="similarity">
    <text evidence="2">Belongs to the major facilitator superfamily. Monocarboxylate porter (TC 2.A.1.13) family.</text>
</comment>
<dbReference type="PANTHER" id="PTHR11360">
    <property type="entry name" value="MONOCARBOXYLATE TRANSPORTER"/>
    <property type="match status" value="1"/>
</dbReference>
<feature type="transmembrane region" description="Helical" evidence="4">
    <location>
        <begin position="63"/>
        <end position="84"/>
    </location>
</feature>
<organism evidence="6 7">
    <name type="scientific">Podospora aff. communis PSN243</name>
    <dbReference type="NCBI Taxonomy" id="3040156"/>
    <lineage>
        <taxon>Eukaryota</taxon>
        <taxon>Fungi</taxon>
        <taxon>Dikarya</taxon>
        <taxon>Ascomycota</taxon>
        <taxon>Pezizomycotina</taxon>
        <taxon>Sordariomycetes</taxon>
        <taxon>Sordariomycetidae</taxon>
        <taxon>Sordariales</taxon>
        <taxon>Podosporaceae</taxon>
        <taxon>Podospora</taxon>
    </lineage>
</organism>
<keyword evidence="4" id="KW-1133">Transmembrane helix</keyword>
<feature type="transmembrane region" description="Helical" evidence="4">
    <location>
        <begin position="360"/>
        <end position="381"/>
    </location>
</feature>
<dbReference type="InterPro" id="IPR050327">
    <property type="entry name" value="Proton-linked_MCT"/>
</dbReference>
<feature type="transmembrane region" description="Helical" evidence="4">
    <location>
        <begin position="426"/>
        <end position="447"/>
    </location>
</feature>
<evidence type="ECO:0000256" key="4">
    <source>
        <dbReference type="SAM" id="Phobius"/>
    </source>
</evidence>
<keyword evidence="7" id="KW-1185">Reference proteome</keyword>
<dbReference type="Pfam" id="PF07690">
    <property type="entry name" value="MFS_1"/>
    <property type="match status" value="1"/>
</dbReference>
<feature type="compositionally biased region" description="Basic and acidic residues" evidence="3">
    <location>
        <begin position="1"/>
        <end position="30"/>
    </location>
</feature>
<feature type="domain" description="Major facilitator superfamily (MFS) profile" evidence="5">
    <location>
        <begin position="265"/>
        <end position="456"/>
    </location>
</feature>
<dbReference type="Gene3D" id="1.20.1250.20">
    <property type="entry name" value="MFS general substrate transporter like domains"/>
    <property type="match status" value="1"/>
</dbReference>
<evidence type="ECO:0000313" key="7">
    <source>
        <dbReference type="Proteomes" id="UP001321760"/>
    </source>
</evidence>
<evidence type="ECO:0000259" key="5">
    <source>
        <dbReference type="PROSITE" id="PS50850"/>
    </source>
</evidence>
<feature type="transmembrane region" description="Helical" evidence="4">
    <location>
        <begin position="129"/>
        <end position="148"/>
    </location>
</feature>
<gene>
    <name evidence="6" type="ORF">QBC34DRAFT_55185</name>
</gene>
<dbReference type="AlphaFoldDB" id="A0AAV9GUR8"/>
<dbReference type="PANTHER" id="PTHR11360:SF234">
    <property type="entry name" value="MFS-TYPE TRANSPORTER DBAD-RELATED"/>
    <property type="match status" value="1"/>
</dbReference>
<proteinExistence type="inferred from homology"/>
<feature type="transmembrane region" description="Helical" evidence="4">
    <location>
        <begin position="264"/>
        <end position="289"/>
    </location>
</feature>
<evidence type="ECO:0000313" key="6">
    <source>
        <dbReference type="EMBL" id="KAK4451426.1"/>
    </source>
</evidence>
<dbReference type="PROSITE" id="PS50850">
    <property type="entry name" value="MFS"/>
    <property type="match status" value="1"/>
</dbReference>
<evidence type="ECO:0000256" key="2">
    <source>
        <dbReference type="ARBA" id="ARBA00006727"/>
    </source>
</evidence>
<keyword evidence="4" id="KW-0812">Transmembrane</keyword>
<dbReference type="InterPro" id="IPR020846">
    <property type="entry name" value="MFS_dom"/>
</dbReference>
<feature type="transmembrane region" description="Helical" evidence="4">
    <location>
        <begin position="327"/>
        <end position="348"/>
    </location>
</feature>
<comment type="caution">
    <text evidence="6">The sequence shown here is derived from an EMBL/GenBank/DDBJ whole genome shotgun (WGS) entry which is preliminary data.</text>
</comment>
<feature type="transmembrane region" description="Helical" evidence="4">
    <location>
        <begin position="154"/>
        <end position="178"/>
    </location>
</feature>
<dbReference type="InterPro" id="IPR036259">
    <property type="entry name" value="MFS_trans_sf"/>
</dbReference>
<comment type="subcellular location">
    <subcellularLocation>
        <location evidence="1">Membrane</location>
        <topology evidence="1">Multi-pass membrane protein</topology>
    </subcellularLocation>
</comment>
<sequence length="456" mass="48797">MEKAPSRSDLSDTDRADETVEIVEESKKQLEANGPLADPAPILTATATGSAPPGPPPDGGLQAWLQVLGSAAILVNTWGLINSFGVFQAFYEMNILKDRPPSDISWIGSLQASLLFFTGVFSGGLYDAGYFRTLVVVGLFLIVFGMFMTSLCYAYWQFLLAQGICVGVGMGLVFLPSAAILSQYFARHRALVLGISSAGSPVAGIVIPIIFSRLEPQIGFGWTTRVIAFILLVFSAIPIAFMRTRLPPSGRRTQILDPSAFRDLPYMTFTIAGFFSFLTLYVPFFYIAVFANTYQVTTTDFAPYLVTLLNAGSVFGRIIPNALADRWGALNVMIFCMIGSTVVAFGWLGVKNLAGSVVFTLLYGALSGGVVSLTPTVIVGLSPDMSRVGVRMGMGFVVTGTSLLIGTPIAGAIVKGYSDTNWKGTIVYGAAGLLVSTVLYGTARVMVFKRQGGLKF</sequence>
<evidence type="ECO:0000256" key="3">
    <source>
        <dbReference type="SAM" id="MobiDB-lite"/>
    </source>
</evidence>
<accession>A0AAV9GUR8</accession>
<feature type="transmembrane region" description="Helical" evidence="4">
    <location>
        <begin position="104"/>
        <end position="122"/>
    </location>
</feature>
<feature type="transmembrane region" description="Helical" evidence="4">
    <location>
        <begin position="222"/>
        <end position="243"/>
    </location>
</feature>
<reference evidence="6" key="1">
    <citation type="journal article" date="2023" name="Mol. Phylogenet. Evol.">
        <title>Genome-scale phylogeny and comparative genomics of the fungal order Sordariales.</title>
        <authorList>
            <person name="Hensen N."/>
            <person name="Bonometti L."/>
            <person name="Westerberg I."/>
            <person name="Brannstrom I.O."/>
            <person name="Guillou S."/>
            <person name="Cros-Aarteil S."/>
            <person name="Calhoun S."/>
            <person name="Haridas S."/>
            <person name="Kuo A."/>
            <person name="Mondo S."/>
            <person name="Pangilinan J."/>
            <person name="Riley R."/>
            <person name="LaButti K."/>
            <person name="Andreopoulos B."/>
            <person name="Lipzen A."/>
            <person name="Chen C."/>
            <person name="Yan M."/>
            <person name="Daum C."/>
            <person name="Ng V."/>
            <person name="Clum A."/>
            <person name="Steindorff A."/>
            <person name="Ohm R.A."/>
            <person name="Martin F."/>
            <person name="Silar P."/>
            <person name="Natvig D.O."/>
            <person name="Lalanne C."/>
            <person name="Gautier V."/>
            <person name="Ament-Velasquez S.L."/>
            <person name="Kruys A."/>
            <person name="Hutchinson M.I."/>
            <person name="Powell A.J."/>
            <person name="Barry K."/>
            <person name="Miller A.N."/>
            <person name="Grigoriev I.V."/>
            <person name="Debuchy R."/>
            <person name="Gladieux P."/>
            <person name="Hiltunen Thoren M."/>
            <person name="Johannesson H."/>
        </authorList>
    </citation>
    <scope>NUCLEOTIDE SEQUENCE</scope>
    <source>
        <strain evidence="6">PSN243</strain>
    </source>
</reference>
<dbReference type="SUPFAM" id="SSF103473">
    <property type="entry name" value="MFS general substrate transporter"/>
    <property type="match status" value="1"/>
</dbReference>
<keyword evidence="4" id="KW-0472">Membrane</keyword>
<dbReference type="EMBL" id="MU865928">
    <property type="protein sequence ID" value="KAK4451426.1"/>
    <property type="molecule type" value="Genomic_DNA"/>
</dbReference>
<reference evidence="6" key="2">
    <citation type="submission" date="2023-05" db="EMBL/GenBank/DDBJ databases">
        <authorList>
            <consortium name="Lawrence Berkeley National Laboratory"/>
            <person name="Steindorff A."/>
            <person name="Hensen N."/>
            <person name="Bonometti L."/>
            <person name="Westerberg I."/>
            <person name="Brannstrom I.O."/>
            <person name="Guillou S."/>
            <person name="Cros-Aarteil S."/>
            <person name="Calhoun S."/>
            <person name="Haridas S."/>
            <person name="Kuo A."/>
            <person name="Mondo S."/>
            <person name="Pangilinan J."/>
            <person name="Riley R."/>
            <person name="Labutti K."/>
            <person name="Andreopoulos B."/>
            <person name="Lipzen A."/>
            <person name="Chen C."/>
            <person name="Yanf M."/>
            <person name="Daum C."/>
            <person name="Ng V."/>
            <person name="Clum A."/>
            <person name="Ohm R."/>
            <person name="Martin F."/>
            <person name="Silar P."/>
            <person name="Natvig D."/>
            <person name="Lalanne C."/>
            <person name="Gautier V."/>
            <person name="Ament-Velasquez S.L."/>
            <person name="Kruys A."/>
            <person name="Hutchinson M.I."/>
            <person name="Powell A.J."/>
            <person name="Barry K."/>
            <person name="Miller A.N."/>
            <person name="Grigoriev I.V."/>
            <person name="Debuchy R."/>
            <person name="Gladieux P."/>
            <person name="Thoren M.H."/>
            <person name="Johannesson H."/>
        </authorList>
    </citation>
    <scope>NUCLEOTIDE SEQUENCE</scope>
    <source>
        <strain evidence="6">PSN243</strain>
    </source>
</reference>